<organism evidence="2 3">
    <name type="scientific">Araneus ventricosus</name>
    <name type="common">Orbweaver spider</name>
    <name type="synonym">Epeira ventricosa</name>
    <dbReference type="NCBI Taxonomy" id="182803"/>
    <lineage>
        <taxon>Eukaryota</taxon>
        <taxon>Metazoa</taxon>
        <taxon>Ecdysozoa</taxon>
        <taxon>Arthropoda</taxon>
        <taxon>Chelicerata</taxon>
        <taxon>Arachnida</taxon>
        <taxon>Araneae</taxon>
        <taxon>Araneomorphae</taxon>
        <taxon>Entelegynae</taxon>
        <taxon>Araneoidea</taxon>
        <taxon>Araneidae</taxon>
        <taxon>Araneus</taxon>
    </lineage>
</organism>
<keyword evidence="3" id="KW-1185">Reference proteome</keyword>
<accession>A0A4Y2UWZ6</accession>
<evidence type="ECO:0000313" key="2">
    <source>
        <dbReference type="EMBL" id="GBO16664.1"/>
    </source>
</evidence>
<name>A0A4Y2UWZ6_ARAVE</name>
<sequence length="151" mass="17344">MDKCFFDPLKALYSSVTEKLLVENPGKSITLQNVLGIFQKSYSATERVQHAEKAFRVTGIEPINPDFMREDYYSPSLVTLAPLDNDFTFAVAPEEKEFSSSTSQIDVSIQSILPLPRHEQRGAKWKRKSQKSEFMTSSPFKNFLEKTERKR</sequence>
<dbReference type="AlphaFoldDB" id="A0A4Y2UWZ6"/>
<evidence type="ECO:0000313" key="3">
    <source>
        <dbReference type="Proteomes" id="UP000499080"/>
    </source>
</evidence>
<comment type="caution">
    <text evidence="2">The sequence shown here is derived from an EMBL/GenBank/DDBJ whole genome shotgun (WGS) entry which is preliminary data.</text>
</comment>
<feature type="region of interest" description="Disordered" evidence="1">
    <location>
        <begin position="120"/>
        <end position="151"/>
    </location>
</feature>
<dbReference type="OrthoDB" id="8194222at2759"/>
<protein>
    <submittedName>
        <fullName evidence="2">Uncharacterized protein</fullName>
    </submittedName>
</protein>
<evidence type="ECO:0000256" key="1">
    <source>
        <dbReference type="SAM" id="MobiDB-lite"/>
    </source>
</evidence>
<dbReference type="Proteomes" id="UP000499080">
    <property type="component" value="Unassembled WGS sequence"/>
</dbReference>
<gene>
    <name evidence="2" type="ORF">AVEN_119310_1</name>
</gene>
<reference evidence="2 3" key="1">
    <citation type="journal article" date="2019" name="Sci. Rep.">
        <title>Orb-weaving spider Araneus ventricosus genome elucidates the spidroin gene catalogue.</title>
        <authorList>
            <person name="Kono N."/>
            <person name="Nakamura H."/>
            <person name="Ohtoshi R."/>
            <person name="Moran D.A.P."/>
            <person name="Shinohara A."/>
            <person name="Yoshida Y."/>
            <person name="Fujiwara M."/>
            <person name="Mori M."/>
            <person name="Tomita M."/>
            <person name="Arakawa K."/>
        </authorList>
    </citation>
    <scope>NUCLEOTIDE SEQUENCE [LARGE SCALE GENOMIC DNA]</scope>
</reference>
<proteinExistence type="predicted"/>
<dbReference type="EMBL" id="BGPR01040527">
    <property type="protein sequence ID" value="GBO16664.1"/>
    <property type="molecule type" value="Genomic_DNA"/>
</dbReference>